<dbReference type="InterPro" id="IPR055170">
    <property type="entry name" value="GFO_IDH_MocA-like_dom"/>
</dbReference>
<dbReference type="SUPFAM" id="SSF55347">
    <property type="entry name" value="Glyceraldehyde-3-phosphate dehydrogenase-like, C-terminal domain"/>
    <property type="match status" value="1"/>
</dbReference>
<gene>
    <name evidence="3" type="ORF">PH603_05550</name>
</gene>
<dbReference type="Gene3D" id="3.30.360.10">
    <property type="entry name" value="Dihydrodipicolinate Reductase, domain 2"/>
    <property type="match status" value="1"/>
</dbReference>
<dbReference type="InterPro" id="IPR051317">
    <property type="entry name" value="Gfo/Idh/MocA_oxidoreduct"/>
</dbReference>
<feature type="domain" description="GFO/IDH/MocA-like oxidoreductase" evidence="2">
    <location>
        <begin position="146"/>
        <end position="278"/>
    </location>
</feature>
<dbReference type="PANTHER" id="PTHR43708:SF3">
    <property type="entry name" value="OXIDOREDUCTASE"/>
    <property type="match status" value="1"/>
</dbReference>
<dbReference type="InterPro" id="IPR036291">
    <property type="entry name" value="NAD(P)-bd_dom_sf"/>
</dbReference>
<dbReference type="RefSeq" id="WP_289505001.1">
    <property type="nucleotide sequence ID" value="NZ_CP116805.1"/>
</dbReference>
<dbReference type="SUPFAM" id="SSF51735">
    <property type="entry name" value="NAD(P)-binding Rossmann-fold domains"/>
    <property type="match status" value="1"/>
</dbReference>
<dbReference type="AlphaFoldDB" id="A0AAE9XUF2"/>
<evidence type="ECO:0000259" key="2">
    <source>
        <dbReference type="Pfam" id="PF22725"/>
    </source>
</evidence>
<keyword evidence="4" id="KW-1185">Reference proteome</keyword>
<dbReference type="Proteomes" id="UP001217500">
    <property type="component" value="Chromosome"/>
</dbReference>
<dbReference type="Pfam" id="PF01408">
    <property type="entry name" value="GFO_IDH_MocA"/>
    <property type="match status" value="1"/>
</dbReference>
<dbReference type="KEGG" id="gso:PH603_05550"/>
<evidence type="ECO:0000313" key="3">
    <source>
        <dbReference type="EMBL" id="WCL55221.1"/>
    </source>
</evidence>
<dbReference type="GO" id="GO:0000166">
    <property type="term" value="F:nucleotide binding"/>
    <property type="evidence" value="ECO:0007669"/>
    <property type="project" value="InterPro"/>
</dbReference>
<dbReference type="InterPro" id="IPR000683">
    <property type="entry name" value="Gfo/Idh/MocA-like_OxRdtase_N"/>
</dbReference>
<dbReference type="Pfam" id="PF22725">
    <property type="entry name" value="GFO_IDH_MocA_C3"/>
    <property type="match status" value="1"/>
</dbReference>
<sequence length="397" mass="42592">MIRARIRMGMVGGGEGAFIGDIHRMAARLDGQIELVCGAFSRDAENCRRTAASLGLAPERAYESYEAMFVAEAALPADVRMQFVAIVTPNHLHLPVALAALKHGFHVMSDKPATLNLAEAVTLEAAIKASGCHYGLTHTYLGYPLVRQARDMIAAGEIGAVRRISVEYPQGWLSAPLEGSGNKQADWRTDPARAGLGGALGDIGTHASSLAEYITGDRISHVCADLRAVVPGRRLDDDVAVLFQMEQGAHGSLMASQISAGEENGLWIRISGEKGTLEWHQMAPNELILRRPGAPVATYHAGAEFEYLTLAARRACRTPSGHPEGYIEAFANLYRDFASIVRGDKRALDDAPLPGIELGLSAMAFVEAVVKNAAGDEKWTDIGALVTAARRGQETDR</sequence>
<feature type="domain" description="Gfo/Idh/MocA-like oxidoreductase N-terminal" evidence="1">
    <location>
        <begin position="6"/>
        <end position="136"/>
    </location>
</feature>
<proteinExistence type="predicted"/>
<evidence type="ECO:0000313" key="4">
    <source>
        <dbReference type="Proteomes" id="UP001217500"/>
    </source>
</evidence>
<reference evidence="3" key="1">
    <citation type="submission" date="2023-01" db="EMBL/GenBank/DDBJ databases">
        <title>The genome sequence of Kordiimonadaceae bacterium 6D33.</title>
        <authorList>
            <person name="Liu Y."/>
        </authorList>
    </citation>
    <scope>NUCLEOTIDE SEQUENCE</scope>
    <source>
        <strain evidence="3">6D33</strain>
    </source>
</reference>
<dbReference type="PANTHER" id="PTHR43708">
    <property type="entry name" value="CONSERVED EXPRESSED OXIDOREDUCTASE (EUROFUNG)"/>
    <property type="match status" value="1"/>
</dbReference>
<evidence type="ECO:0000259" key="1">
    <source>
        <dbReference type="Pfam" id="PF01408"/>
    </source>
</evidence>
<name>A0AAE9XUF2_9PROT</name>
<dbReference type="EMBL" id="CP116805">
    <property type="protein sequence ID" value="WCL55221.1"/>
    <property type="molecule type" value="Genomic_DNA"/>
</dbReference>
<protein>
    <submittedName>
        <fullName evidence="3">Gfo/Idh/MocA family oxidoreductase</fullName>
    </submittedName>
</protein>
<organism evidence="3 4">
    <name type="scientific">Gimibacter soli</name>
    <dbReference type="NCBI Taxonomy" id="3024400"/>
    <lineage>
        <taxon>Bacteria</taxon>
        <taxon>Pseudomonadati</taxon>
        <taxon>Pseudomonadota</taxon>
        <taxon>Alphaproteobacteria</taxon>
        <taxon>Kordiimonadales</taxon>
        <taxon>Temperatibacteraceae</taxon>
        <taxon>Gimibacter</taxon>
    </lineage>
</organism>
<dbReference type="Gene3D" id="3.40.50.720">
    <property type="entry name" value="NAD(P)-binding Rossmann-like Domain"/>
    <property type="match status" value="1"/>
</dbReference>
<accession>A0AAE9XUF2</accession>